<dbReference type="PANTHER" id="PTHR30069">
    <property type="entry name" value="TONB-DEPENDENT OUTER MEMBRANE RECEPTOR"/>
    <property type="match status" value="1"/>
</dbReference>
<feature type="domain" description="TonB-dependent receptor plug" evidence="7">
    <location>
        <begin position="101"/>
        <end position="204"/>
    </location>
</feature>
<proteinExistence type="predicted"/>
<evidence type="ECO:0000256" key="1">
    <source>
        <dbReference type="ARBA" id="ARBA00004571"/>
    </source>
</evidence>
<dbReference type="InterPro" id="IPR037066">
    <property type="entry name" value="Plug_dom_sf"/>
</dbReference>
<keyword evidence="6" id="KW-0998">Cell outer membrane</keyword>
<dbReference type="PROSITE" id="PS52016">
    <property type="entry name" value="TONB_DEPENDENT_REC_3"/>
    <property type="match status" value="1"/>
</dbReference>
<comment type="subcellular location">
    <subcellularLocation>
        <location evidence="1">Cell outer membrane</location>
        <topology evidence="1">Multi-pass membrane protein</topology>
    </subcellularLocation>
</comment>
<keyword evidence="3" id="KW-0812">Transmembrane</keyword>
<dbReference type="GO" id="GO:0009279">
    <property type="term" value="C:cell outer membrane"/>
    <property type="evidence" value="ECO:0007669"/>
    <property type="project" value="UniProtKB-SubCell"/>
</dbReference>
<keyword evidence="2" id="KW-0813">Transport</keyword>
<keyword evidence="5" id="KW-0472">Membrane</keyword>
<dbReference type="Gene3D" id="2.40.170.20">
    <property type="entry name" value="TonB-dependent receptor, beta-barrel domain"/>
    <property type="match status" value="1"/>
</dbReference>
<evidence type="ECO:0000313" key="8">
    <source>
        <dbReference type="EMBL" id="SVA35891.1"/>
    </source>
</evidence>
<evidence type="ECO:0000259" key="7">
    <source>
        <dbReference type="Pfam" id="PF07715"/>
    </source>
</evidence>
<dbReference type="EMBL" id="UINC01007968">
    <property type="protein sequence ID" value="SVA35891.1"/>
    <property type="molecule type" value="Genomic_DNA"/>
</dbReference>
<dbReference type="GO" id="GO:0015344">
    <property type="term" value="F:siderophore uptake transmembrane transporter activity"/>
    <property type="evidence" value="ECO:0007669"/>
    <property type="project" value="TreeGrafter"/>
</dbReference>
<organism evidence="8">
    <name type="scientific">marine metagenome</name>
    <dbReference type="NCBI Taxonomy" id="408172"/>
    <lineage>
        <taxon>unclassified sequences</taxon>
        <taxon>metagenomes</taxon>
        <taxon>ecological metagenomes</taxon>
    </lineage>
</organism>
<protein>
    <recommendedName>
        <fullName evidence="7">TonB-dependent receptor plug domain-containing protein</fullName>
    </recommendedName>
</protein>
<dbReference type="InterPro" id="IPR012910">
    <property type="entry name" value="Plug_dom"/>
</dbReference>
<accession>A0A381V7A5</accession>
<dbReference type="SUPFAM" id="SSF56935">
    <property type="entry name" value="Porins"/>
    <property type="match status" value="1"/>
</dbReference>
<dbReference type="AlphaFoldDB" id="A0A381V7A5"/>
<gene>
    <name evidence="8" type="ORF">METZ01_LOCUS88745</name>
</gene>
<dbReference type="SUPFAM" id="SSF49464">
    <property type="entry name" value="Carboxypeptidase regulatory domain-like"/>
    <property type="match status" value="1"/>
</dbReference>
<name>A0A381V7A5_9ZZZZ</name>
<dbReference type="InterPro" id="IPR036942">
    <property type="entry name" value="Beta-barrel_TonB_sf"/>
</dbReference>
<sequence>MAQDISGSIKDRITDASLSGVNITIQNSEYGASSDELGNYVLDIADFKNDQMVKFQHIGYEEIFIRVDSLSKSPHVRMMPRVIQFETIETAGNKRKPTIEKDLPQTVSIIQSEEFELRGYTDAGDLLGTDQSIQVEESLSGRKTISIRAGNADDVLILYNGIRLNRAFDNVFDLSLIDMQNIEQIEVVKGGHSVLYGPDAFSGVVNIVPRNTKNKWFKFSQQFGSYKSGFWNANGQVRVGKFFTSINQKRGTYRRQFDEFDIESGGLVSALNHTSVDVNQQINRGWVSGGFDLNLAHDKQAYDNNRDNTAINSTNNLFGLRYTGLLGPLGEIEFGYGNHSFSEVQGLNNLAGMISRNLDHNSKKFESRKYINLDKLEFMFSAQMEKSFLRFWDDRAMSDVTQIGLKGADLNRKQFGLASVIKLHSKGDEEGRWLTDLDMSIRQDKVQDSKSRLIYRDEHQTENDGKAFLDFGENDWKHTIVKFSTIASRRQPNQTIGFWMTTGTNVKFPTLQQQISLTDLPTEGQTALFPEKMKSLEIGVRIVNKPKGIPDIDQIEFQGSFFRNDYTNKMRVTYLLGMPVGYYDNVGIADMVGYEGNAKFKFYNGLMVAEAGFSKYNVSDLSVFPFKSTYKLTGKVSGEWKFISFGYRWFRESEQIGWILLPREGFKEIELPSFSNYDLSMTFDLNVGPVKGQLSYSGRNLKKNDTTLDGLLLRDTRKYITFSAEF</sequence>
<evidence type="ECO:0000256" key="6">
    <source>
        <dbReference type="ARBA" id="ARBA00023237"/>
    </source>
</evidence>
<dbReference type="InterPro" id="IPR008969">
    <property type="entry name" value="CarboxyPept-like_regulatory"/>
</dbReference>
<evidence type="ECO:0000256" key="5">
    <source>
        <dbReference type="ARBA" id="ARBA00023136"/>
    </source>
</evidence>
<evidence type="ECO:0000256" key="3">
    <source>
        <dbReference type="ARBA" id="ARBA00022692"/>
    </source>
</evidence>
<dbReference type="Gene3D" id="2.60.40.1120">
    <property type="entry name" value="Carboxypeptidase-like, regulatory domain"/>
    <property type="match status" value="1"/>
</dbReference>
<dbReference type="GO" id="GO:0044718">
    <property type="term" value="P:siderophore transmembrane transport"/>
    <property type="evidence" value="ECO:0007669"/>
    <property type="project" value="TreeGrafter"/>
</dbReference>
<dbReference type="InterPro" id="IPR039426">
    <property type="entry name" value="TonB-dep_rcpt-like"/>
</dbReference>
<reference evidence="8" key="1">
    <citation type="submission" date="2018-05" db="EMBL/GenBank/DDBJ databases">
        <authorList>
            <person name="Lanie J.A."/>
            <person name="Ng W.-L."/>
            <person name="Kazmierczak K.M."/>
            <person name="Andrzejewski T.M."/>
            <person name="Davidsen T.M."/>
            <person name="Wayne K.J."/>
            <person name="Tettelin H."/>
            <person name="Glass J.I."/>
            <person name="Rusch D."/>
            <person name="Podicherti R."/>
            <person name="Tsui H.-C.T."/>
            <person name="Winkler M.E."/>
        </authorList>
    </citation>
    <scope>NUCLEOTIDE SEQUENCE</scope>
</reference>
<dbReference type="Pfam" id="PF13715">
    <property type="entry name" value="CarbopepD_reg_2"/>
    <property type="match status" value="1"/>
</dbReference>
<keyword evidence="4" id="KW-0732">Signal</keyword>
<evidence type="ECO:0000256" key="4">
    <source>
        <dbReference type="ARBA" id="ARBA00022729"/>
    </source>
</evidence>
<dbReference type="PANTHER" id="PTHR30069:SF29">
    <property type="entry name" value="HEMOGLOBIN AND HEMOGLOBIN-HAPTOGLOBIN-BINDING PROTEIN 1-RELATED"/>
    <property type="match status" value="1"/>
</dbReference>
<dbReference type="Gene3D" id="2.170.130.10">
    <property type="entry name" value="TonB-dependent receptor, plug domain"/>
    <property type="match status" value="1"/>
</dbReference>
<evidence type="ECO:0000256" key="2">
    <source>
        <dbReference type="ARBA" id="ARBA00022448"/>
    </source>
</evidence>
<dbReference type="Pfam" id="PF07715">
    <property type="entry name" value="Plug"/>
    <property type="match status" value="1"/>
</dbReference>